<gene>
    <name evidence="1" type="ORF">FSC37_16285</name>
</gene>
<evidence type="ECO:0000313" key="1">
    <source>
        <dbReference type="EMBL" id="TXC66797.1"/>
    </source>
</evidence>
<dbReference type="EMBL" id="VOPW01000001">
    <property type="protein sequence ID" value="TXC66797.1"/>
    <property type="molecule type" value="Genomic_DNA"/>
</dbReference>
<dbReference type="AlphaFoldDB" id="A0A5C6U1M5"/>
<accession>A0A5C6U1M5</accession>
<name>A0A5C6U1M5_9BURK</name>
<evidence type="ECO:0000313" key="2">
    <source>
        <dbReference type="Proteomes" id="UP000321832"/>
    </source>
</evidence>
<dbReference type="Pfam" id="PF13103">
    <property type="entry name" value="TonB_2"/>
    <property type="match status" value="1"/>
</dbReference>
<dbReference type="Gene3D" id="3.30.1150.10">
    <property type="match status" value="1"/>
</dbReference>
<proteinExistence type="predicted"/>
<organism evidence="1 2">
    <name type="scientific">Piscinibacter aquaticus</name>
    <dbReference type="NCBI Taxonomy" id="392597"/>
    <lineage>
        <taxon>Bacteria</taxon>
        <taxon>Pseudomonadati</taxon>
        <taxon>Pseudomonadota</taxon>
        <taxon>Betaproteobacteria</taxon>
        <taxon>Burkholderiales</taxon>
        <taxon>Sphaerotilaceae</taxon>
        <taxon>Piscinibacter</taxon>
    </lineage>
</organism>
<dbReference type="SUPFAM" id="SSF74653">
    <property type="entry name" value="TolA/TonB C-terminal domain"/>
    <property type="match status" value="1"/>
</dbReference>
<reference evidence="1 2" key="1">
    <citation type="submission" date="2019-08" db="EMBL/GenBank/DDBJ databases">
        <authorList>
            <person name="Khan S.A."/>
            <person name="Jeon C.O."/>
            <person name="Jeong S.E."/>
        </authorList>
    </citation>
    <scope>NUCLEOTIDE SEQUENCE [LARGE SCALE GENOMIC DNA]</scope>
    <source>
        <strain evidence="2">IMCC1728</strain>
    </source>
</reference>
<comment type="caution">
    <text evidence="1">The sequence shown here is derived from an EMBL/GenBank/DDBJ whole genome shotgun (WGS) entry which is preliminary data.</text>
</comment>
<keyword evidence="2" id="KW-1185">Reference proteome</keyword>
<sequence>MRLWGRTDSNPERIEYAEAWERKIQFNTPVETVRALSKRPHTPPMVTVAIRSDGSVESITFVTSSGVAEIDDAIRRIIEAQRPYPRFPPLMARDVDVIEIRRSWYFSDAVRLQ</sequence>
<dbReference type="Proteomes" id="UP000321832">
    <property type="component" value="Unassembled WGS sequence"/>
</dbReference>
<protein>
    <submittedName>
        <fullName evidence="1">TonB C-terminal domain-containing protein</fullName>
    </submittedName>
</protein>